<evidence type="ECO:0000313" key="3">
    <source>
        <dbReference type="Proteomes" id="UP000629870"/>
    </source>
</evidence>
<reference evidence="2 3" key="1">
    <citation type="submission" date="2020-08" db="EMBL/GenBank/DDBJ databases">
        <title>Genomic Encyclopedia of Type Strains, Phase IV (KMG-IV): sequencing the most valuable type-strain genomes for metagenomic binning, comparative biology and taxonomic classification.</title>
        <authorList>
            <person name="Goeker M."/>
        </authorList>
    </citation>
    <scope>NUCLEOTIDE SEQUENCE [LARGE SCALE GENOMIC DNA]</scope>
    <source>
        <strain evidence="2 3">DSM 12027</strain>
    </source>
</reference>
<protein>
    <submittedName>
        <fullName evidence="2">Uncharacterized protein</fullName>
    </submittedName>
</protein>
<keyword evidence="1" id="KW-1133">Transmembrane helix</keyword>
<evidence type="ECO:0000256" key="1">
    <source>
        <dbReference type="SAM" id="Phobius"/>
    </source>
</evidence>
<keyword evidence="1" id="KW-0812">Transmembrane</keyword>
<name>A0ABR6NY06_9DEIO</name>
<sequence length="72" mass="7793">MLDVGKDSLVKSGRVPGGIFGLHKQKVSPTGDAFSYFVSGRQVRTRDEIKAQNFLGMVLLACSIILLRLISG</sequence>
<dbReference type="Proteomes" id="UP000629870">
    <property type="component" value="Unassembled WGS sequence"/>
</dbReference>
<proteinExistence type="predicted"/>
<gene>
    <name evidence="2" type="ORF">HNQ04_004220</name>
</gene>
<keyword evidence="1" id="KW-0472">Membrane</keyword>
<keyword evidence="3" id="KW-1185">Reference proteome</keyword>
<feature type="transmembrane region" description="Helical" evidence="1">
    <location>
        <begin position="54"/>
        <end position="71"/>
    </location>
</feature>
<organism evidence="2 3">
    <name type="scientific">Deinococcus radiopugnans ATCC 19172</name>
    <dbReference type="NCBI Taxonomy" id="585398"/>
    <lineage>
        <taxon>Bacteria</taxon>
        <taxon>Thermotogati</taxon>
        <taxon>Deinococcota</taxon>
        <taxon>Deinococci</taxon>
        <taxon>Deinococcales</taxon>
        <taxon>Deinococcaceae</taxon>
        <taxon>Deinococcus</taxon>
    </lineage>
</organism>
<accession>A0ABR6NY06</accession>
<dbReference type="EMBL" id="JACHEW010000063">
    <property type="protein sequence ID" value="MBB6018936.1"/>
    <property type="molecule type" value="Genomic_DNA"/>
</dbReference>
<evidence type="ECO:0000313" key="2">
    <source>
        <dbReference type="EMBL" id="MBB6018936.1"/>
    </source>
</evidence>
<comment type="caution">
    <text evidence="2">The sequence shown here is derived from an EMBL/GenBank/DDBJ whole genome shotgun (WGS) entry which is preliminary data.</text>
</comment>